<dbReference type="PROSITE" id="PS50181">
    <property type="entry name" value="FBOX"/>
    <property type="match status" value="1"/>
</dbReference>
<dbReference type="PROSITE" id="PS50082">
    <property type="entry name" value="WD_REPEATS_2"/>
    <property type="match status" value="2"/>
</dbReference>
<dbReference type="InterPro" id="IPR036047">
    <property type="entry name" value="F-box-like_dom_sf"/>
</dbReference>
<dbReference type="PROSITE" id="PS50294">
    <property type="entry name" value="WD_REPEATS_REGION"/>
    <property type="match status" value="2"/>
</dbReference>
<dbReference type="Proteomes" id="UP001324115">
    <property type="component" value="Unassembled WGS sequence"/>
</dbReference>
<dbReference type="InterPro" id="IPR027728">
    <property type="entry name" value="Topless_fam"/>
</dbReference>
<dbReference type="PANTHER" id="PTHR44083">
    <property type="entry name" value="TOPLESS-RELATED PROTEIN 1-RELATED"/>
    <property type="match status" value="1"/>
</dbReference>
<dbReference type="SMART" id="SM00256">
    <property type="entry name" value="FBOX"/>
    <property type="match status" value="1"/>
</dbReference>
<gene>
    <name evidence="3" type="ORF">RGQ29_020707</name>
</gene>
<dbReference type="Pfam" id="PF00646">
    <property type="entry name" value="F-box"/>
    <property type="match status" value="1"/>
</dbReference>
<keyword evidence="1" id="KW-0853">WD repeat</keyword>
<dbReference type="InterPro" id="IPR001810">
    <property type="entry name" value="F-box_dom"/>
</dbReference>
<dbReference type="EMBL" id="JAXUIC010000005">
    <property type="protein sequence ID" value="KAK4590274.1"/>
    <property type="molecule type" value="Genomic_DNA"/>
</dbReference>
<dbReference type="CDD" id="cd22160">
    <property type="entry name" value="F-box_AtFBL13-like"/>
    <property type="match status" value="1"/>
</dbReference>
<evidence type="ECO:0000313" key="3">
    <source>
        <dbReference type="EMBL" id="KAK4590274.1"/>
    </source>
</evidence>
<dbReference type="GO" id="GO:0006355">
    <property type="term" value="P:regulation of DNA-templated transcription"/>
    <property type="evidence" value="ECO:0007669"/>
    <property type="project" value="InterPro"/>
</dbReference>
<dbReference type="SUPFAM" id="SSF50978">
    <property type="entry name" value="WD40 repeat-like"/>
    <property type="match status" value="2"/>
</dbReference>
<dbReference type="InterPro" id="IPR015943">
    <property type="entry name" value="WD40/YVTN_repeat-like_dom_sf"/>
</dbReference>
<feature type="repeat" description="WD" evidence="1">
    <location>
        <begin position="171"/>
        <end position="214"/>
    </location>
</feature>
<organism evidence="3 4">
    <name type="scientific">Quercus rubra</name>
    <name type="common">Northern red oak</name>
    <name type="synonym">Quercus borealis</name>
    <dbReference type="NCBI Taxonomy" id="3512"/>
    <lineage>
        <taxon>Eukaryota</taxon>
        <taxon>Viridiplantae</taxon>
        <taxon>Streptophyta</taxon>
        <taxon>Embryophyta</taxon>
        <taxon>Tracheophyta</taxon>
        <taxon>Spermatophyta</taxon>
        <taxon>Magnoliopsida</taxon>
        <taxon>eudicotyledons</taxon>
        <taxon>Gunneridae</taxon>
        <taxon>Pentapetalae</taxon>
        <taxon>rosids</taxon>
        <taxon>fabids</taxon>
        <taxon>Fagales</taxon>
        <taxon>Fagaceae</taxon>
        <taxon>Quercus</taxon>
    </lineage>
</organism>
<dbReference type="AlphaFoldDB" id="A0AAN7IUT0"/>
<dbReference type="PANTHER" id="PTHR44083:SF48">
    <property type="entry name" value="TOPLESS-RELATED PROTEIN 4"/>
    <property type="match status" value="1"/>
</dbReference>
<dbReference type="SUPFAM" id="SSF81383">
    <property type="entry name" value="F-box domain"/>
    <property type="match status" value="1"/>
</dbReference>
<feature type="domain" description="F-box" evidence="2">
    <location>
        <begin position="21"/>
        <end position="57"/>
    </location>
</feature>
<dbReference type="InterPro" id="IPR053781">
    <property type="entry name" value="F-box_AtFBL13-like"/>
</dbReference>
<dbReference type="Gene3D" id="2.130.10.10">
    <property type="entry name" value="YVTN repeat-like/Quinoprotein amine dehydrogenase"/>
    <property type="match status" value="3"/>
</dbReference>
<reference evidence="3 4" key="1">
    <citation type="journal article" date="2023" name="G3 (Bethesda)">
        <title>A haplotype-resolved chromosome-scale genome for Quercus rubra L. provides insights into the genetics of adaptive traits for red oak species.</title>
        <authorList>
            <person name="Kapoor B."/>
            <person name="Jenkins J."/>
            <person name="Schmutz J."/>
            <person name="Zhebentyayeva T."/>
            <person name="Kuelheim C."/>
            <person name="Coggeshall M."/>
            <person name="Heim C."/>
            <person name="Lasky J.R."/>
            <person name="Leites L."/>
            <person name="Islam-Faridi N."/>
            <person name="Romero-Severson J."/>
            <person name="DeLeo V.L."/>
            <person name="Lucas S.M."/>
            <person name="Lazic D."/>
            <person name="Gailing O."/>
            <person name="Carlson J."/>
            <person name="Staton M."/>
        </authorList>
    </citation>
    <scope>NUCLEOTIDE SEQUENCE [LARGE SCALE GENOMIC DNA]</scope>
    <source>
        <strain evidence="3">Pseudo-F2</strain>
    </source>
</reference>
<accession>A0AAN7IUT0</accession>
<name>A0AAN7IUT0_QUERU</name>
<evidence type="ECO:0000259" key="2">
    <source>
        <dbReference type="PROSITE" id="PS50181"/>
    </source>
</evidence>
<evidence type="ECO:0000256" key="1">
    <source>
        <dbReference type="PROSITE-ProRule" id="PRU00221"/>
    </source>
</evidence>
<proteinExistence type="predicted"/>
<keyword evidence="4" id="KW-1185">Reference proteome</keyword>
<evidence type="ECO:0000313" key="4">
    <source>
        <dbReference type="Proteomes" id="UP001324115"/>
    </source>
</evidence>
<comment type="caution">
    <text evidence="3">The sequence shown here is derived from an EMBL/GenBank/DDBJ whole genome shotgun (WGS) entry which is preliminary data.</text>
</comment>
<dbReference type="InterPro" id="IPR036322">
    <property type="entry name" value="WD40_repeat_dom_sf"/>
</dbReference>
<sequence length="800" mass="87918">MEDEREIIERAERSSLSLSSPDIISTLPDSVLSHILSFLPIRDYVATSILSRNWKRVSTLVPSHIASHHLPTALVMTFNQGSTVNTMDFHPLQHFLLLGTRQRLVSRNFNVWDIKACSMTLQTVLANDYTASVNRVVWSPDGALFGVAFSKHIVQIYSYHGGDDLRKGLEIDAHLGTVNDLAFSNRNRQLSIISCGEDRTIKVWDAVTGNKLYTFEGHDAPVYSVCPHPKGNIPFIISVDIDGKIKTWSYDNCCSRVDYVAWGQSCMRMAYSADGTRLFICGTGGGGESYLVEWNKCKGAIKRVYHGLWKQSVGVVQFDTMKSQFLATGDESQIKFWDMDKGNILTTTAAGGGLPVSPCIRFNKEGVLLAVSTSQKGIKILANADGVRLLHSMENTFRVAPTTIARVLVSYSRSFPDTEPDEVEKSKAWKLTEFNEPSQLCSLRLPDCPLPVQIIGLTYTHMGGAILALAFNAVHKLWKWQTSDGKATSSVPPKLWQPPSGILMTNDISDTHLERAVPCFALSKNDAYLLSTSGGKFSLFNMFTFKTIITFMSPPPVATSVAFHPNDNNIVAIGFDDYSIHIYNIRTDEVKNKLKGHQNRVTGLTFSNMLNVLVSSGGDAQLCLWSMDGWEKHASKFLRIPPGRVSSPLARTRVQFHQDQIHVLAVHETQIAIYEAPMLDCLKQWFPPESSGSVTDATYSCDGQLIYASIEDGSVCVLTAFTLQLRSQISPAAYLSSNPSSRAYPLVIAAHPSKPNQFAIGLTDGGVHVIEPPESEGSWCVAPVLENGVVPSANSAAGSG</sequence>
<dbReference type="SMART" id="SM00320">
    <property type="entry name" value="WD40"/>
    <property type="match status" value="9"/>
</dbReference>
<dbReference type="Gene3D" id="1.20.1280.50">
    <property type="match status" value="1"/>
</dbReference>
<dbReference type="Pfam" id="PF00400">
    <property type="entry name" value="WD40"/>
    <property type="match status" value="3"/>
</dbReference>
<feature type="repeat" description="WD" evidence="1">
    <location>
        <begin position="594"/>
        <end position="628"/>
    </location>
</feature>
<protein>
    <recommendedName>
        <fullName evidence="2">F-box domain-containing protein</fullName>
    </recommendedName>
</protein>
<dbReference type="InterPro" id="IPR001680">
    <property type="entry name" value="WD40_rpt"/>
</dbReference>